<organism evidence="1 2">
    <name type="scientific">Henosepilachna vigintioctopunctata</name>
    <dbReference type="NCBI Taxonomy" id="420089"/>
    <lineage>
        <taxon>Eukaryota</taxon>
        <taxon>Metazoa</taxon>
        <taxon>Ecdysozoa</taxon>
        <taxon>Arthropoda</taxon>
        <taxon>Hexapoda</taxon>
        <taxon>Insecta</taxon>
        <taxon>Pterygota</taxon>
        <taxon>Neoptera</taxon>
        <taxon>Endopterygota</taxon>
        <taxon>Coleoptera</taxon>
        <taxon>Polyphaga</taxon>
        <taxon>Cucujiformia</taxon>
        <taxon>Coccinelloidea</taxon>
        <taxon>Coccinellidae</taxon>
        <taxon>Epilachninae</taxon>
        <taxon>Epilachnini</taxon>
        <taxon>Henosepilachna</taxon>
    </lineage>
</organism>
<reference evidence="1 2" key="1">
    <citation type="submission" date="2023-03" db="EMBL/GenBank/DDBJ databases">
        <title>Genome insight into feeding habits of ladybird beetles.</title>
        <authorList>
            <person name="Li H.-S."/>
            <person name="Huang Y.-H."/>
            <person name="Pang H."/>
        </authorList>
    </citation>
    <scope>NUCLEOTIDE SEQUENCE [LARGE SCALE GENOMIC DNA]</scope>
    <source>
        <strain evidence="1">SYSU_2023b</strain>
        <tissue evidence="1">Whole body</tissue>
    </source>
</reference>
<protein>
    <submittedName>
        <fullName evidence="1">Uncharacterized protein</fullName>
    </submittedName>
</protein>
<name>A0AAW1U7E2_9CUCU</name>
<sequence>MDDDMNMVWNLFCDWFRGTFDECFPKTVCNVKQRKRITLGVTPDMVDLRRHIHIIIILPKNKTGTTYYLTCSMNTSQGRLPLSVERHPDMAKQLRL</sequence>
<comment type="caution">
    <text evidence="1">The sequence shown here is derived from an EMBL/GenBank/DDBJ whole genome shotgun (WGS) entry which is preliminary data.</text>
</comment>
<gene>
    <name evidence="1" type="ORF">WA026_011268</name>
</gene>
<evidence type="ECO:0000313" key="1">
    <source>
        <dbReference type="EMBL" id="KAK9876152.1"/>
    </source>
</evidence>
<evidence type="ECO:0000313" key="2">
    <source>
        <dbReference type="Proteomes" id="UP001431783"/>
    </source>
</evidence>
<dbReference type="Proteomes" id="UP001431783">
    <property type="component" value="Unassembled WGS sequence"/>
</dbReference>
<dbReference type="EMBL" id="JARQZJ010000035">
    <property type="protein sequence ID" value="KAK9876152.1"/>
    <property type="molecule type" value="Genomic_DNA"/>
</dbReference>
<accession>A0AAW1U7E2</accession>
<keyword evidence="2" id="KW-1185">Reference proteome</keyword>
<dbReference type="AlphaFoldDB" id="A0AAW1U7E2"/>
<proteinExistence type="predicted"/>